<gene>
    <name evidence="2" type="ORF">ElyMa_000400400</name>
</gene>
<dbReference type="AlphaFoldDB" id="A0AAV4FJX2"/>
<keyword evidence="2" id="KW-0675">Receptor</keyword>
<evidence type="ECO:0000259" key="1">
    <source>
        <dbReference type="Pfam" id="PF01365"/>
    </source>
</evidence>
<dbReference type="GO" id="GO:0005262">
    <property type="term" value="F:calcium channel activity"/>
    <property type="evidence" value="ECO:0007669"/>
    <property type="project" value="InterPro"/>
</dbReference>
<dbReference type="SUPFAM" id="SSF100909">
    <property type="entry name" value="IP3 receptor type 1 binding core, domain 2"/>
    <property type="match status" value="1"/>
</dbReference>
<keyword evidence="3" id="KW-1185">Reference proteome</keyword>
<dbReference type="PANTHER" id="PTHR13715:SF99">
    <property type="entry name" value="INOSITOL 1,4,5-TRISPHOSPHATE RECEPTOR-LIKE PROTEIN A"/>
    <property type="match status" value="1"/>
</dbReference>
<reference evidence="2 3" key="1">
    <citation type="journal article" date="2021" name="Elife">
        <title>Chloroplast acquisition without the gene transfer in kleptoplastic sea slugs, Plakobranchus ocellatus.</title>
        <authorList>
            <person name="Maeda T."/>
            <person name="Takahashi S."/>
            <person name="Yoshida T."/>
            <person name="Shimamura S."/>
            <person name="Takaki Y."/>
            <person name="Nagai Y."/>
            <person name="Toyoda A."/>
            <person name="Suzuki Y."/>
            <person name="Arimoto A."/>
            <person name="Ishii H."/>
            <person name="Satoh N."/>
            <person name="Nishiyama T."/>
            <person name="Hasebe M."/>
            <person name="Maruyama T."/>
            <person name="Minagawa J."/>
            <person name="Obokata J."/>
            <person name="Shigenobu S."/>
        </authorList>
    </citation>
    <scope>NUCLEOTIDE SEQUENCE [LARGE SCALE GENOMIC DNA]</scope>
</reference>
<comment type="caution">
    <text evidence="2">The sequence shown here is derived from an EMBL/GenBank/DDBJ whole genome shotgun (WGS) entry which is preliminary data.</text>
</comment>
<sequence>MLLKPLISLVDGQNDKPFPNRFQGAEAEEVITYFQKTGRFQKSEETKAIVDAKIQALEVLNLFFNFIFNLRMEKFMNMFKLTHSQASVQNMPPPELFGLLNSNDDFDVEESGLLCRTALRKLGDIFTETDFFEKKELTDILLDLSSYDYDEMIRKSMFLLNRYYSAHKTLFQRAVQAQVLTTDESINVANRLDTLLPTLRRLATSKLNSDQTNELCAVIDQLIGMCHLKDEPEEHHSMNQSILYNFGVLEDCFTILSQDIDVKLLDQYGGLKKIFQKTFLLLKNMARSNKTVQTRLFDRVDLLLSKEGAPGELAEALTEIFTGNSNTCMKVGNHQVQKIMGLVAKHKTDVPQFLDLLNAIVKVEELDLPLKRNQGFVMTYFMQFRAEVADIIDDKENKSNRVKILEGSSSRDLNYLVALVDLLATCAEGENRYIESICQTIFSIPDMLEVLNNRKIINNFKRPYLRFFLWVYLNTAGGMIDSGAGDLPHDKVLWDFLEGLREDLIRMQQFAERNPDAVKLLLKQPPSTNNDGSTGDEEMRGTLHYFFDAVMPFFQVFCRSYYQPDELFPEEPARLANLTKAFEGFMDAIAPRVSIERQMKNLISAMTALITASNAISMSVKYSEVGGDEELPLGQEFQEHLKCFIDEKQTKPILRFARAEKLVQQLAISQQLPSLSEKETLEQQELDIKCLMLLRGLIHNEIVRLPEDWESDPKGHKKAFKKIEDVQNALDHYDVVDGTLGHLSRPQDDIVRELLAFLAVLLFSGNSNVQDSMYAFFTGTREETFFFAVKNRVHLSALATREKRLLHAMHQAKIDELVSQAKALRKAMQSGDANPAVCILGL</sequence>
<proteinExistence type="predicted"/>
<organism evidence="2 3">
    <name type="scientific">Elysia marginata</name>
    <dbReference type="NCBI Taxonomy" id="1093978"/>
    <lineage>
        <taxon>Eukaryota</taxon>
        <taxon>Metazoa</taxon>
        <taxon>Spiralia</taxon>
        <taxon>Lophotrochozoa</taxon>
        <taxon>Mollusca</taxon>
        <taxon>Gastropoda</taxon>
        <taxon>Heterobranchia</taxon>
        <taxon>Euthyneura</taxon>
        <taxon>Panpulmonata</taxon>
        <taxon>Sacoglossa</taxon>
        <taxon>Placobranchoidea</taxon>
        <taxon>Plakobranchidae</taxon>
        <taxon>Elysia</taxon>
    </lineage>
</organism>
<protein>
    <submittedName>
        <fullName evidence="2">Inositol 1,4,5-trisphosphate receptor type 3-like</fullName>
    </submittedName>
</protein>
<dbReference type="PANTHER" id="PTHR13715">
    <property type="entry name" value="RYANODINE RECEPTOR AND IP3 RECEPTOR"/>
    <property type="match status" value="1"/>
</dbReference>
<accession>A0AAV4FJX2</accession>
<dbReference type="InterPro" id="IPR000699">
    <property type="entry name" value="RIH_dom"/>
</dbReference>
<dbReference type="InterPro" id="IPR035910">
    <property type="entry name" value="RyR/IP3R_RIH_dom_sf"/>
</dbReference>
<dbReference type="GO" id="GO:0016020">
    <property type="term" value="C:membrane"/>
    <property type="evidence" value="ECO:0007669"/>
    <property type="project" value="InterPro"/>
</dbReference>
<evidence type="ECO:0000313" key="2">
    <source>
        <dbReference type="EMBL" id="GFR73254.1"/>
    </source>
</evidence>
<dbReference type="Pfam" id="PF01365">
    <property type="entry name" value="RYDR_ITPR"/>
    <property type="match status" value="1"/>
</dbReference>
<name>A0AAV4FJX2_9GAST</name>
<feature type="domain" description="RIH" evidence="1">
    <location>
        <begin position="249"/>
        <end position="364"/>
    </location>
</feature>
<dbReference type="Proteomes" id="UP000762676">
    <property type="component" value="Unassembled WGS sequence"/>
</dbReference>
<dbReference type="EMBL" id="BMAT01000795">
    <property type="protein sequence ID" value="GFR73254.1"/>
    <property type="molecule type" value="Genomic_DNA"/>
</dbReference>
<dbReference type="InterPro" id="IPR015925">
    <property type="entry name" value="Ryanodine_IP3_receptor"/>
</dbReference>
<evidence type="ECO:0000313" key="3">
    <source>
        <dbReference type="Proteomes" id="UP000762676"/>
    </source>
</evidence>